<name>A0A1R1F1Y3_9BACL</name>
<dbReference type="InterPro" id="IPR021586">
    <property type="entry name" value="Tscrpt_reg_TrmB_C"/>
</dbReference>
<dbReference type="STRING" id="297318.BK138_05495"/>
<protein>
    <submittedName>
        <fullName evidence="3">TrmB family transcriptional regulator</fullName>
    </submittedName>
</protein>
<dbReference type="Pfam" id="PF11495">
    <property type="entry name" value="Regulator_TrmB"/>
    <property type="match status" value="1"/>
</dbReference>
<dbReference type="AlphaFoldDB" id="A0A1R1F1Y3"/>
<gene>
    <name evidence="3" type="ORF">BK138_05495</name>
</gene>
<proteinExistence type="predicted"/>
<sequence length="252" mass="28968">MLHKFGFSQYESKVYEALASAEQPMDATMIVKHSGVPKAKIYEVISRMVEKGMVLESVSEKKKLYTALPLPLVIEKLTSEFQSDIQELEQHKVQKAVIDDHVWSLKADSSIGSQLKQMMENAERSIRFSAWEDDFHKYLPILLDKQQNGVKVEGVVIGDTPDGLPQIVPMKPSEQHVMLERFRLLIVDDREVVFAGVENDSWQAIKTQSQPFVRVFTDYFHHDLLLAKITGKYNDILLNDEEIMTELLQLKY</sequence>
<dbReference type="SUPFAM" id="SSF46785">
    <property type="entry name" value="Winged helix' DNA-binding domain"/>
    <property type="match status" value="1"/>
</dbReference>
<dbReference type="InterPro" id="IPR036388">
    <property type="entry name" value="WH-like_DNA-bd_sf"/>
</dbReference>
<reference evidence="3 4" key="1">
    <citation type="submission" date="2016-11" db="EMBL/GenBank/DDBJ databases">
        <title>Paenibacillus species isolates.</title>
        <authorList>
            <person name="Beno S.M."/>
        </authorList>
    </citation>
    <scope>NUCLEOTIDE SEQUENCE [LARGE SCALE GENOMIC DNA]</scope>
    <source>
        <strain evidence="3 4">FSL R5-0378</strain>
    </source>
</reference>
<accession>A0A1R1F1Y3</accession>
<evidence type="ECO:0000259" key="2">
    <source>
        <dbReference type="Pfam" id="PF11495"/>
    </source>
</evidence>
<dbReference type="PANTHER" id="PTHR34293:SF1">
    <property type="entry name" value="HTH-TYPE TRANSCRIPTIONAL REGULATOR TRMBL2"/>
    <property type="match status" value="1"/>
</dbReference>
<dbReference type="PANTHER" id="PTHR34293">
    <property type="entry name" value="HTH-TYPE TRANSCRIPTIONAL REGULATOR TRMBL2"/>
    <property type="match status" value="1"/>
</dbReference>
<evidence type="ECO:0000259" key="1">
    <source>
        <dbReference type="Pfam" id="PF01978"/>
    </source>
</evidence>
<keyword evidence="4" id="KW-1185">Reference proteome</keyword>
<dbReference type="Pfam" id="PF01978">
    <property type="entry name" value="TrmB"/>
    <property type="match status" value="1"/>
</dbReference>
<dbReference type="RefSeq" id="WP_076167041.1">
    <property type="nucleotide sequence ID" value="NZ_MRTP01000001.1"/>
</dbReference>
<dbReference type="InterPro" id="IPR051797">
    <property type="entry name" value="TrmB-like"/>
</dbReference>
<dbReference type="CDD" id="cd09124">
    <property type="entry name" value="PLDc_like_TrmB_middle"/>
    <property type="match status" value="1"/>
</dbReference>
<evidence type="ECO:0000313" key="3">
    <source>
        <dbReference type="EMBL" id="OMF58022.1"/>
    </source>
</evidence>
<dbReference type="InterPro" id="IPR002831">
    <property type="entry name" value="Tscrpt_reg_TrmB_N"/>
</dbReference>
<dbReference type="Proteomes" id="UP000187172">
    <property type="component" value="Unassembled WGS sequence"/>
</dbReference>
<feature type="domain" description="Transcription regulator TrmB C-terminal" evidence="2">
    <location>
        <begin position="102"/>
        <end position="222"/>
    </location>
</feature>
<dbReference type="InterPro" id="IPR036390">
    <property type="entry name" value="WH_DNA-bd_sf"/>
</dbReference>
<feature type="domain" description="Transcription regulator TrmB N-terminal" evidence="1">
    <location>
        <begin position="2"/>
        <end position="69"/>
    </location>
</feature>
<comment type="caution">
    <text evidence="3">The sequence shown here is derived from an EMBL/GenBank/DDBJ whole genome shotgun (WGS) entry which is preliminary data.</text>
</comment>
<organism evidence="3 4">
    <name type="scientific">Paenibacillus rhizosphaerae</name>
    <dbReference type="NCBI Taxonomy" id="297318"/>
    <lineage>
        <taxon>Bacteria</taxon>
        <taxon>Bacillati</taxon>
        <taxon>Bacillota</taxon>
        <taxon>Bacilli</taxon>
        <taxon>Bacillales</taxon>
        <taxon>Paenibacillaceae</taxon>
        <taxon>Paenibacillus</taxon>
    </lineage>
</organism>
<dbReference type="EMBL" id="MRTP01000001">
    <property type="protein sequence ID" value="OMF58022.1"/>
    <property type="molecule type" value="Genomic_DNA"/>
</dbReference>
<dbReference type="Gene3D" id="1.10.10.10">
    <property type="entry name" value="Winged helix-like DNA-binding domain superfamily/Winged helix DNA-binding domain"/>
    <property type="match status" value="1"/>
</dbReference>
<evidence type="ECO:0000313" key="4">
    <source>
        <dbReference type="Proteomes" id="UP000187172"/>
    </source>
</evidence>